<dbReference type="AlphaFoldDB" id="A0AAE0B1W7"/>
<evidence type="ECO:0000313" key="4">
    <source>
        <dbReference type="EMBL" id="KAK3228033.1"/>
    </source>
</evidence>
<reference evidence="4" key="1">
    <citation type="journal article" date="2023" name="Plant J.">
        <title>Genome sequences and population genomics provide insights into the demographic history, inbreeding, and mutation load of two 'living fossil' tree species of Dipteronia.</title>
        <authorList>
            <person name="Feng Y."/>
            <person name="Comes H.P."/>
            <person name="Chen J."/>
            <person name="Zhu S."/>
            <person name="Lu R."/>
            <person name="Zhang X."/>
            <person name="Li P."/>
            <person name="Qiu J."/>
            <person name="Olsen K.M."/>
            <person name="Qiu Y."/>
        </authorList>
    </citation>
    <scope>NUCLEOTIDE SEQUENCE</scope>
    <source>
        <strain evidence="4">NBL</strain>
    </source>
</reference>
<dbReference type="Gene3D" id="3.30.70.330">
    <property type="match status" value="1"/>
</dbReference>
<keyword evidence="5" id="KW-1185">Reference proteome</keyword>
<gene>
    <name evidence="4" type="ORF">Dsin_007895</name>
</gene>
<dbReference type="SMART" id="SM00360">
    <property type="entry name" value="RRM"/>
    <property type="match status" value="1"/>
</dbReference>
<protein>
    <recommendedName>
        <fullName evidence="3">RRM domain-containing protein</fullName>
    </recommendedName>
</protein>
<feature type="compositionally biased region" description="Polar residues" evidence="2">
    <location>
        <begin position="139"/>
        <end position="157"/>
    </location>
</feature>
<evidence type="ECO:0000256" key="1">
    <source>
        <dbReference type="PROSITE-ProRule" id="PRU00176"/>
    </source>
</evidence>
<dbReference type="InterPro" id="IPR050441">
    <property type="entry name" value="RBM"/>
</dbReference>
<organism evidence="4 5">
    <name type="scientific">Dipteronia sinensis</name>
    <dbReference type="NCBI Taxonomy" id="43782"/>
    <lineage>
        <taxon>Eukaryota</taxon>
        <taxon>Viridiplantae</taxon>
        <taxon>Streptophyta</taxon>
        <taxon>Embryophyta</taxon>
        <taxon>Tracheophyta</taxon>
        <taxon>Spermatophyta</taxon>
        <taxon>Magnoliopsida</taxon>
        <taxon>eudicotyledons</taxon>
        <taxon>Gunneridae</taxon>
        <taxon>Pentapetalae</taxon>
        <taxon>rosids</taxon>
        <taxon>malvids</taxon>
        <taxon>Sapindales</taxon>
        <taxon>Sapindaceae</taxon>
        <taxon>Hippocastanoideae</taxon>
        <taxon>Acereae</taxon>
        <taxon>Dipteronia</taxon>
    </lineage>
</organism>
<feature type="region of interest" description="Disordered" evidence="2">
    <location>
        <begin position="135"/>
        <end position="163"/>
    </location>
</feature>
<dbReference type="InterPro" id="IPR000504">
    <property type="entry name" value="RRM_dom"/>
</dbReference>
<dbReference type="EMBL" id="JANJYJ010000002">
    <property type="protein sequence ID" value="KAK3228033.1"/>
    <property type="molecule type" value="Genomic_DNA"/>
</dbReference>
<sequence length="630" mass="69541">MREKERESGSIGRGGSQASFNGRVKRAVFSGGIGKSGRVEFRERLFSIFVENLNPKVDLVCLWGVFKSFGRVRDVFLSSKINSKKKCFAFVHFESLEEASKVAKMVNGMHVYGWPIRLKVATYGWNNRRSFSAGRKAWSNPSVSSSDGNIGTGSNEKGPQKHRPFVEGYYGGFSKQRLFPGSRSFAEIVSDYQIGSRSDMVKSKEEMLTFKWSAQRIDDVWLKRSVVGILKHFSDISSVNNQLSSRGFLFSSAFIGDKNILWSFETERESLLVDEDTRSRFRFDRGRVLILLPNHHTFSSEIKVVMDEESFVVKLEEEGLSPDVLWMKNVLGLHKEGLLNGMDNSDGFQNKNGVGEGSFLISEQDDKMEGGKFKGDSACVIKDKRKSDGLGQSDSACAKLDIEKNRILDYGDVSGDMVVLGSKELIGGFVGIWIGGGTYDKWEASMSNCGSLGSCVGKGGECIVRGGVSKLDFQCNESLGSSVNKIKNKLASLERVESKKSKSKSIRVFGSDDGLSGGVAVSGDHVVYINFQKGKGLLGSSLCPVGGDLGGPAIDLYVDLRGLEPFFRNEKVRAIVASPCPSARRRGKKNYFPSRIHEMKTRSVARGYNFNGLEKELADRIACRKNDDMG</sequence>
<dbReference type="SUPFAM" id="SSF54928">
    <property type="entry name" value="RNA-binding domain, RBD"/>
    <property type="match status" value="1"/>
</dbReference>
<dbReference type="Proteomes" id="UP001281410">
    <property type="component" value="Unassembled WGS sequence"/>
</dbReference>
<accession>A0AAE0B1W7</accession>
<dbReference type="PANTHER" id="PTHR48034">
    <property type="entry name" value="TRANSFORMER-2 SEX-DETERMINING PROTEIN-RELATED"/>
    <property type="match status" value="1"/>
</dbReference>
<dbReference type="CDD" id="cd00590">
    <property type="entry name" value="RRM_SF"/>
    <property type="match status" value="1"/>
</dbReference>
<dbReference type="GO" id="GO:0003723">
    <property type="term" value="F:RNA binding"/>
    <property type="evidence" value="ECO:0007669"/>
    <property type="project" value="UniProtKB-UniRule"/>
</dbReference>
<comment type="caution">
    <text evidence="4">The sequence shown here is derived from an EMBL/GenBank/DDBJ whole genome shotgun (WGS) entry which is preliminary data.</text>
</comment>
<dbReference type="Pfam" id="PF00076">
    <property type="entry name" value="RRM_1"/>
    <property type="match status" value="1"/>
</dbReference>
<dbReference type="PROSITE" id="PS50102">
    <property type="entry name" value="RRM"/>
    <property type="match status" value="1"/>
</dbReference>
<evidence type="ECO:0000259" key="3">
    <source>
        <dbReference type="PROSITE" id="PS50102"/>
    </source>
</evidence>
<name>A0AAE0B1W7_9ROSI</name>
<evidence type="ECO:0000256" key="2">
    <source>
        <dbReference type="SAM" id="MobiDB-lite"/>
    </source>
</evidence>
<feature type="domain" description="RRM" evidence="3">
    <location>
        <begin position="46"/>
        <end position="123"/>
    </location>
</feature>
<evidence type="ECO:0000313" key="5">
    <source>
        <dbReference type="Proteomes" id="UP001281410"/>
    </source>
</evidence>
<keyword evidence="1" id="KW-0694">RNA-binding</keyword>
<dbReference type="InterPro" id="IPR012677">
    <property type="entry name" value="Nucleotide-bd_a/b_plait_sf"/>
</dbReference>
<dbReference type="InterPro" id="IPR035979">
    <property type="entry name" value="RBD_domain_sf"/>
</dbReference>
<proteinExistence type="predicted"/>